<gene>
    <name evidence="2" type="ORF">SDC9_149588</name>
</gene>
<reference evidence="2" key="1">
    <citation type="submission" date="2019-08" db="EMBL/GenBank/DDBJ databases">
        <authorList>
            <person name="Kucharzyk K."/>
            <person name="Murdoch R.W."/>
            <person name="Higgins S."/>
            <person name="Loffler F."/>
        </authorList>
    </citation>
    <scope>NUCLEOTIDE SEQUENCE</scope>
</reference>
<proteinExistence type="predicted"/>
<feature type="region of interest" description="Disordered" evidence="1">
    <location>
        <begin position="97"/>
        <end position="243"/>
    </location>
</feature>
<accession>A0A645EM65</accession>
<sequence>MDAQLAGNLLVRPPRLVQVRRSGTAIYRQAHVEVVVECRFGALLGSDQHGRDRTLKVFRAGGRSFALRAGHQTHLDFGGLRIGLSFGWSGEDDGQVGDCQEYHGRDSGHGPSENARHVSICGDDRVDGVRRHRHAGSTDEQRPRVPGGAGSGQGDDGDRGDDDDAVHDQRPRPRLPRPDPRAARQVGQGSEGEPERAHRDEHGPRDRGHDGPATPSSGVHGKLRAGDGSGGERSSEATGDGWLGATAVALTGAVVTVR</sequence>
<evidence type="ECO:0000313" key="2">
    <source>
        <dbReference type="EMBL" id="MPN02372.1"/>
    </source>
</evidence>
<dbReference type="AlphaFoldDB" id="A0A645EM65"/>
<comment type="caution">
    <text evidence="2">The sequence shown here is derived from an EMBL/GenBank/DDBJ whole genome shotgun (WGS) entry which is preliminary data.</text>
</comment>
<evidence type="ECO:0000256" key="1">
    <source>
        <dbReference type="SAM" id="MobiDB-lite"/>
    </source>
</evidence>
<feature type="compositionally biased region" description="Basic and acidic residues" evidence="1">
    <location>
        <begin position="193"/>
        <end position="210"/>
    </location>
</feature>
<feature type="compositionally biased region" description="Basic and acidic residues" evidence="1">
    <location>
        <begin position="166"/>
        <end position="182"/>
    </location>
</feature>
<organism evidence="2">
    <name type="scientific">bioreactor metagenome</name>
    <dbReference type="NCBI Taxonomy" id="1076179"/>
    <lineage>
        <taxon>unclassified sequences</taxon>
        <taxon>metagenomes</taxon>
        <taxon>ecological metagenomes</taxon>
    </lineage>
</organism>
<dbReference type="EMBL" id="VSSQ01048316">
    <property type="protein sequence ID" value="MPN02372.1"/>
    <property type="molecule type" value="Genomic_DNA"/>
</dbReference>
<protein>
    <submittedName>
        <fullName evidence="2">Uncharacterized protein</fullName>
    </submittedName>
</protein>
<name>A0A645EM65_9ZZZZ</name>